<feature type="region of interest" description="Disordered" evidence="1">
    <location>
        <begin position="38"/>
        <end position="67"/>
    </location>
</feature>
<organism evidence="3">
    <name type="scientific">hydrothermal vent metagenome</name>
    <dbReference type="NCBI Taxonomy" id="652676"/>
    <lineage>
        <taxon>unclassified sequences</taxon>
        <taxon>metagenomes</taxon>
        <taxon>ecological metagenomes</taxon>
    </lineage>
</organism>
<keyword evidence="2" id="KW-0812">Transmembrane</keyword>
<keyword evidence="2" id="KW-0472">Membrane</keyword>
<proteinExistence type="predicted"/>
<evidence type="ECO:0000313" key="3">
    <source>
        <dbReference type="EMBL" id="VAX21335.1"/>
    </source>
</evidence>
<gene>
    <name evidence="3" type="ORF">MNBD_NITROSPINAE02-158</name>
</gene>
<feature type="transmembrane region" description="Helical" evidence="2">
    <location>
        <begin position="12"/>
        <end position="30"/>
    </location>
</feature>
<accession>A0A3B1CQR9</accession>
<evidence type="ECO:0000256" key="2">
    <source>
        <dbReference type="SAM" id="Phobius"/>
    </source>
</evidence>
<evidence type="ECO:0008006" key="4">
    <source>
        <dbReference type="Google" id="ProtNLM"/>
    </source>
</evidence>
<reference evidence="3" key="1">
    <citation type="submission" date="2018-06" db="EMBL/GenBank/DDBJ databases">
        <authorList>
            <person name="Zhirakovskaya E."/>
        </authorList>
    </citation>
    <scope>NUCLEOTIDE SEQUENCE</scope>
</reference>
<dbReference type="AlphaFoldDB" id="A0A3B1CQR9"/>
<evidence type="ECO:0000256" key="1">
    <source>
        <dbReference type="SAM" id="MobiDB-lite"/>
    </source>
</evidence>
<name>A0A3B1CQR9_9ZZZZ</name>
<sequence>MLESGVWWGNGWFWAVPLGMFALCMYVMFFSRGGAMCAGPASDTHRPPGGKRKATESPADTAKRRLASGEINQKEYQKIISALGS</sequence>
<protein>
    <recommendedName>
        <fullName evidence="4">SHOCT domain-containing protein</fullName>
    </recommendedName>
</protein>
<dbReference type="EMBL" id="UOGE01000065">
    <property type="protein sequence ID" value="VAX21335.1"/>
    <property type="molecule type" value="Genomic_DNA"/>
</dbReference>
<keyword evidence="2" id="KW-1133">Transmembrane helix</keyword>